<evidence type="ECO:0000259" key="2">
    <source>
        <dbReference type="Pfam" id="PF08929"/>
    </source>
</evidence>
<evidence type="ECO:0008006" key="5">
    <source>
        <dbReference type="Google" id="ProtNLM"/>
    </source>
</evidence>
<accession>A0A7W5C107</accession>
<comment type="caution">
    <text evidence="3">The sequence shown here is derived from an EMBL/GenBank/DDBJ whole genome shotgun (WGS) entry which is preliminary data.</text>
</comment>
<dbReference type="Proteomes" id="UP000525987">
    <property type="component" value="Unassembled WGS sequence"/>
</dbReference>
<feature type="domain" description="PoNi C-terminal" evidence="2">
    <location>
        <begin position="148"/>
        <end position="259"/>
    </location>
</feature>
<dbReference type="Pfam" id="PF08929">
    <property type="entry name" value="PoNi_C"/>
    <property type="match status" value="1"/>
</dbReference>
<sequence>MSADALMRDTRKSPAYFTALLSELEVGLQGEPTDPVNRLPDDRVRSAWQLFEGSLYGLIARYSQGDALESLPPLLDEVLRRREQLAEYGDKLPERQQVMRRSLEQFDSRFETFDTYLYHLWWWSLAVCLDVNEDYRRRMLAVTGNVGQDALFDRLAQALGDRDRPQADRLNYPHLHAPLLEAIEAPATLRPHVLKRFLDGWYAGCEAAAWYDNHLKEDDEFELTDFYVGYWCFEAALVVALYDVDDTELCHHPCYPADLAAQYRASTTRR</sequence>
<dbReference type="Gene3D" id="1.10.3920.10">
    <property type="entry name" value="PA2201 C-terminal domain-like"/>
    <property type="match status" value="1"/>
</dbReference>
<keyword evidence="4" id="KW-1185">Reference proteome</keyword>
<feature type="domain" description="PoNi N-terminal" evidence="1">
    <location>
        <begin position="47"/>
        <end position="137"/>
    </location>
</feature>
<organism evidence="3 4">
    <name type="scientific">Halomonas organivorans</name>
    <dbReference type="NCBI Taxonomy" id="257772"/>
    <lineage>
        <taxon>Bacteria</taxon>
        <taxon>Pseudomonadati</taxon>
        <taxon>Pseudomonadota</taxon>
        <taxon>Gammaproteobacteria</taxon>
        <taxon>Oceanospirillales</taxon>
        <taxon>Halomonadaceae</taxon>
        <taxon>Halomonas</taxon>
    </lineage>
</organism>
<evidence type="ECO:0000259" key="1">
    <source>
        <dbReference type="Pfam" id="PF08928"/>
    </source>
</evidence>
<proteinExistence type="predicted"/>
<gene>
    <name evidence="3" type="ORF">FHR96_003656</name>
</gene>
<protein>
    <recommendedName>
        <fullName evidence="5">DUF1911 domain-containing protein</fullName>
    </recommendedName>
</protein>
<dbReference type="SUPFAM" id="SSF140731">
    <property type="entry name" value="PA2201 C-terminal domain-like"/>
    <property type="match status" value="1"/>
</dbReference>
<evidence type="ECO:0000313" key="3">
    <source>
        <dbReference type="EMBL" id="MBB3142755.1"/>
    </source>
</evidence>
<name>A0A7W5C107_9GAMM</name>
<evidence type="ECO:0000313" key="4">
    <source>
        <dbReference type="Proteomes" id="UP000525987"/>
    </source>
</evidence>
<dbReference type="InterPro" id="IPR015025">
    <property type="entry name" value="PoNi_C"/>
</dbReference>
<dbReference type="InterPro" id="IPR015024">
    <property type="entry name" value="PoNi_N"/>
</dbReference>
<dbReference type="EMBL" id="JACHXM010000026">
    <property type="protein sequence ID" value="MBB3142755.1"/>
    <property type="molecule type" value="Genomic_DNA"/>
</dbReference>
<dbReference type="RefSeq" id="WP_183389114.1">
    <property type="nucleotide sequence ID" value="NZ_JACHXM010000026.1"/>
</dbReference>
<dbReference type="Pfam" id="PF08928">
    <property type="entry name" value="PoNi_N"/>
    <property type="match status" value="1"/>
</dbReference>
<reference evidence="3 4" key="1">
    <citation type="submission" date="2020-08" db="EMBL/GenBank/DDBJ databases">
        <title>Genomic Encyclopedia of Type Strains, Phase III (KMG-III): the genomes of soil and plant-associated and newly described type strains.</title>
        <authorList>
            <person name="Whitman W."/>
        </authorList>
    </citation>
    <scope>NUCLEOTIDE SEQUENCE [LARGE SCALE GENOMIC DNA]</scope>
    <source>
        <strain evidence="3 4">CECT 5995</strain>
    </source>
</reference>
<dbReference type="InterPro" id="IPR028983">
    <property type="entry name" value="PA2201-like_C"/>
</dbReference>
<dbReference type="AlphaFoldDB" id="A0A7W5C107"/>